<feature type="domain" description="tRNA (32-2'-O)-methyltransferase regulator THADA-like C-terminal TPR repeats region" evidence="6">
    <location>
        <begin position="845"/>
        <end position="996"/>
    </location>
</feature>
<reference evidence="7 8" key="1">
    <citation type="journal article" date="2023" name="Elife">
        <title>Identification of key yeast species and microbe-microbe interactions impacting larval growth of Drosophila in the wild.</title>
        <authorList>
            <person name="Mure A."/>
            <person name="Sugiura Y."/>
            <person name="Maeda R."/>
            <person name="Honda K."/>
            <person name="Sakurai N."/>
            <person name="Takahashi Y."/>
            <person name="Watada M."/>
            <person name="Katoh T."/>
            <person name="Gotoh A."/>
            <person name="Gotoh Y."/>
            <person name="Taniguchi I."/>
            <person name="Nakamura K."/>
            <person name="Hayashi T."/>
            <person name="Katayama T."/>
            <person name="Uemura T."/>
            <person name="Hattori Y."/>
        </authorList>
    </citation>
    <scope>NUCLEOTIDE SEQUENCE [LARGE SCALE GENOMIC DNA]</scope>
    <source>
        <strain evidence="7 8">PK-24</strain>
    </source>
</reference>
<evidence type="ECO:0000256" key="1">
    <source>
        <dbReference type="ARBA" id="ARBA00010409"/>
    </source>
</evidence>
<dbReference type="InterPro" id="IPR011989">
    <property type="entry name" value="ARM-like"/>
</dbReference>
<dbReference type="PANTHER" id="PTHR14387:SF0">
    <property type="entry name" value="DUF2428 DOMAIN-CONTAINING PROTEIN"/>
    <property type="match status" value="1"/>
</dbReference>
<dbReference type="Gene3D" id="1.25.10.10">
    <property type="entry name" value="Leucine-rich Repeat Variant"/>
    <property type="match status" value="1"/>
</dbReference>
<evidence type="ECO:0000256" key="2">
    <source>
        <dbReference type="ARBA" id="ARBA00022694"/>
    </source>
</evidence>
<evidence type="ECO:0000259" key="6">
    <source>
        <dbReference type="Pfam" id="PF25151"/>
    </source>
</evidence>
<dbReference type="PANTHER" id="PTHR14387">
    <property type="entry name" value="THADA/DEATH RECEPTOR INTERACTING PROTEIN"/>
    <property type="match status" value="1"/>
</dbReference>
<proteinExistence type="inferred from homology"/>
<protein>
    <submittedName>
        <fullName evidence="7">tRNA methylation protein</fullName>
    </submittedName>
</protein>
<dbReference type="Pfam" id="PF25151">
    <property type="entry name" value="TPR_Trm732_C"/>
    <property type="match status" value="1"/>
</dbReference>
<keyword evidence="2" id="KW-0819">tRNA processing</keyword>
<feature type="domain" description="DUF2428" evidence="4">
    <location>
        <begin position="607"/>
        <end position="843"/>
    </location>
</feature>
<dbReference type="InterPro" id="IPR056843">
    <property type="entry name" value="THADA-like_TPR"/>
</dbReference>
<dbReference type="InterPro" id="IPR056842">
    <property type="entry name" value="THADA-like_TPR_C"/>
</dbReference>
<evidence type="ECO:0000256" key="3">
    <source>
        <dbReference type="SAM" id="Coils"/>
    </source>
</evidence>
<dbReference type="SUPFAM" id="SSF48371">
    <property type="entry name" value="ARM repeat"/>
    <property type="match status" value="1"/>
</dbReference>
<keyword evidence="3" id="KW-0175">Coiled coil</keyword>
<comment type="caution">
    <text evidence="7">The sequence shown here is derived from an EMBL/GenBank/DDBJ whole genome shotgun (WGS) entry which is preliminary data.</text>
</comment>
<sequence length="1484" mass="171847">MENKNVNEHLKQLKEKVLSLKKLSNDDQKNELLGTFDEIYESTIESSVSMQYRTFACDTLSIWISRFLQLDSKNSGYRDEFKPLLSKEKADVIFHYVIDFWNDSGAALGNALKELFIKMLSYLNVVLDSDVKDMIFTFWLETSLEMPYTMRAFYFMIEHLHKYVKPNDFILQKKPNFISDCLDNIWSRVLGSVIGKNVFLVLRYVYNADSEDEWMNLWQSQVMESLQNESLRKGVESYLLPNLFQVSKSCTIKFIKEIIKQNDTPILLSTLKVAQDNAILIEPFLEIDPSTNRPLIDIKQIQNLLQVNNASYRISAVQLLVSSPKLSKAIPTFTYQTIIKSLDMVFTDGSLETRNEIFSCFKRFISRIKDSTYALHRDAQSLTKKNYEKFQVEIQDKLNSVEESKLFFQYLLNYIKHNLTSNSSYLRKEMAFKLLIVLIKSGLDSRVNKRNLEKSKVNFVYSLDIYSDSLLRLVIDNIMDNYDDIRTFASEIIAISPFKATDHVDMHLLENRALTMLCDIKGKEVDSGARFFQFAFNYYQNENDLEKCDQIVKLLLNRLDDSLNMAKKDITTACISYSNQGYFAAFKFIFETMDFKKCSNILEENDLFTKLISKSIEIWDIVQKILQHDSPEGILLEEFQNKYTSELEAEYGKATQVILSYAWRSVKESSNMLDVMLKFKLSPITSKNILTIGPLLLEQLATIRHRGAFSSVYLTFISCCSVCTSRKDLQEIPKQWLDENLKLIQARSKYITRRSAGIPFLLTAILFSNKDLVGSTFKKLIEIAQLPVEELNADMNNINLPQVNAINCIKTIFTDASLSKESIYHVDEAFVLTLNSFASPHWSIRNCAVMLFTALQNRLFSSKKVKANYLTSYPARLFFEKFESIRELFLKALNDSVTNGLKDQSEIEKVFPILTIMCRLEPTPGYNGLDEFIPVITKILENKIWKVREMAARSLPSLIDNSVNFEKIINSLIENINLESKDYNKIHGSLLAIKEIILKFLELSSEESRKSAKKLFELDNDTRINFMKKCLMVLNDIKCYPIKLTYFQILNILKLNVTAEEEKNVKYELLSWFNNDNHLEIDGSKQLALKELSTLLFDLVEGDEEYSFIQNCLLSPLYEVQLSCISHYANKLKNYKLNQKVTEVLVKNIWKLLETDENTTWKYVKSQALQLLKELIIESDASDSIETLEFHSNELLELLASETNEDIKLSTVEALASYIAKLMVYGSNKYESMYNKWMSMVEKMMDDELEFVIRISALKASIAFNEIYYVKGDNEHIKLQTTAFIFNFLTDADDKICELSSNHLNKVVLKINESEYSLPIITEKLMVGYFCQLKNGSLLEFLVTSKTLNFLDQDLKLEHLVASNSLLFAIEKSNTERNQIEKVRELIEIINKTELKNTKALKNLAIAVESNINDIVQYITENNIIDGCFGLFSDPNIFEFTYCQILLLKCLQQNQLIRENFEHELVQYLKEEKIYCHPLILELL</sequence>
<accession>A0AAV5R8V4</accession>
<comment type="similarity">
    <text evidence="1">Belongs to the THADA family.</text>
</comment>
<dbReference type="InterPro" id="IPR019442">
    <property type="entry name" value="THADA/TRM732_DUF2428"/>
</dbReference>
<dbReference type="InterPro" id="IPR016024">
    <property type="entry name" value="ARM-type_fold"/>
</dbReference>
<feature type="domain" description="tRNA (32-2'-O)-methyltransferase regulator THADA-like TPR repeats region" evidence="5">
    <location>
        <begin position="214"/>
        <end position="487"/>
    </location>
</feature>
<organism evidence="7 8">
    <name type="scientific">Pichia kluyveri</name>
    <name type="common">Yeast</name>
    <dbReference type="NCBI Taxonomy" id="36015"/>
    <lineage>
        <taxon>Eukaryota</taxon>
        <taxon>Fungi</taxon>
        <taxon>Dikarya</taxon>
        <taxon>Ascomycota</taxon>
        <taxon>Saccharomycotina</taxon>
        <taxon>Pichiomycetes</taxon>
        <taxon>Pichiales</taxon>
        <taxon>Pichiaceae</taxon>
        <taxon>Pichia</taxon>
    </lineage>
</organism>
<dbReference type="Pfam" id="PF10350">
    <property type="entry name" value="DUF2428"/>
    <property type="match status" value="1"/>
</dbReference>
<feature type="coiled-coil region" evidence="3">
    <location>
        <begin position="3"/>
        <end position="30"/>
    </location>
</feature>
<dbReference type="Pfam" id="PF25150">
    <property type="entry name" value="TPR_Trm732"/>
    <property type="match status" value="1"/>
</dbReference>
<dbReference type="InterPro" id="IPR051954">
    <property type="entry name" value="tRNA_methyltransferase_THADA"/>
</dbReference>
<dbReference type="EMBL" id="BTGB01000009">
    <property type="protein sequence ID" value="GMM47775.1"/>
    <property type="molecule type" value="Genomic_DNA"/>
</dbReference>
<dbReference type="Proteomes" id="UP001378960">
    <property type="component" value="Unassembled WGS sequence"/>
</dbReference>
<keyword evidence="8" id="KW-1185">Reference proteome</keyword>
<evidence type="ECO:0000313" key="8">
    <source>
        <dbReference type="Proteomes" id="UP001378960"/>
    </source>
</evidence>
<gene>
    <name evidence="7" type="ORF">DAPK24_043730</name>
</gene>
<evidence type="ECO:0000259" key="5">
    <source>
        <dbReference type="Pfam" id="PF25150"/>
    </source>
</evidence>
<evidence type="ECO:0000313" key="7">
    <source>
        <dbReference type="EMBL" id="GMM47775.1"/>
    </source>
</evidence>
<evidence type="ECO:0000259" key="4">
    <source>
        <dbReference type="Pfam" id="PF10350"/>
    </source>
</evidence>
<dbReference type="GO" id="GO:0005829">
    <property type="term" value="C:cytosol"/>
    <property type="evidence" value="ECO:0007669"/>
    <property type="project" value="TreeGrafter"/>
</dbReference>
<dbReference type="GO" id="GO:0030488">
    <property type="term" value="P:tRNA methylation"/>
    <property type="evidence" value="ECO:0007669"/>
    <property type="project" value="TreeGrafter"/>
</dbReference>
<name>A0AAV5R8V4_PICKL</name>